<evidence type="ECO:0000313" key="3">
    <source>
        <dbReference type="Proteomes" id="UP000325797"/>
    </source>
</evidence>
<feature type="region of interest" description="Disordered" evidence="1">
    <location>
        <begin position="1"/>
        <end position="66"/>
    </location>
</feature>
<protein>
    <submittedName>
        <fullName evidence="2">Uncharacterized protein</fullName>
    </submittedName>
</protein>
<accession>A0A5J6N039</accession>
<dbReference type="AlphaFoldDB" id="A0A5J6N039"/>
<feature type="compositionally biased region" description="Gly residues" evidence="1">
    <location>
        <begin position="1"/>
        <end position="15"/>
    </location>
</feature>
<reference evidence="2 3" key="1">
    <citation type="submission" date="2019-08" db="EMBL/GenBank/DDBJ databases">
        <title>Hyperibacter terrae gen. nov., sp. nov. and Hyperibacter viscosus sp. nov., two new members in the family Rhodospirillaceae isolated from the rhizosphere of Hypericum perforatum.</title>
        <authorList>
            <person name="Noviana Z."/>
        </authorList>
    </citation>
    <scope>NUCLEOTIDE SEQUENCE [LARGE SCALE GENOMIC DNA]</scope>
    <source>
        <strain evidence="2 3">R5959</strain>
    </source>
</reference>
<gene>
    <name evidence="2" type="ORF">FRZ61_25460</name>
</gene>
<dbReference type="KEGG" id="hadh:FRZ61_25460"/>
<proteinExistence type="predicted"/>
<dbReference type="Proteomes" id="UP000325797">
    <property type="component" value="Chromosome"/>
</dbReference>
<sequence>MGGIAVRVSGGGCADGGSKDEQRSAETTHGETSRSVALQLGTGPVTFKRRPGLRPALPRGGLSAAL</sequence>
<evidence type="ECO:0000313" key="2">
    <source>
        <dbReference type="EMBL" id="QEX22614.1"/>
    </source>
</evidence>
<evidence type="ECO:0000256" key="1">
    <source>
        <dbReference type="SAM" id="MobiDB-lite"/>
    </source>
</evidence>
<feature type="compositionally biased region" description="Basic and acidic residues" evidence="1">
    <location>
        <begin position="17"/>
        <end position="32"/>
    </location>
</feature>
<dbReference type="EMBL" id="CP042582">
    <property type="protein sequence ID" value="QEX22614.1"/>
    <property type="molecule type" value="Genomic_DNA"/>
</dbReference>
<keyword evidence="3" id="KW-1185">Reference proteome</keyword>
<feature type="compositionally biased region" description="Low complexity" evidence="1">
    <location>
        <begin position="53"/>
        <end position="66"/>
    </location>
</feature>
<name>A0A5J6N039_9PROT</name>
<organism evidence="2 3">
    <name type="scientific">Hypericibacter adhaerens</name>
    <dbReference type="NCBI Taxonomy" id="2602016"/>
    <lineage>
        <taxon>Bacteria</taxon>
        <taxon>Pseudomonadati</taxon>
        <taxon>Pseudomonadota</taxon>
        <taxon>Alphaproteobacteria</taxon>
        <taxon>Rhodospirillales</taxon>
        <taxon>Dongiaceae</taxon>
        <taxon>Hypericibacter</taxon>
    </lineage>
</organism>